<dbReference type="EMBL" id="CP001684">
    <property type="protein sequence ID" value="ACV22273.1"/>
    <property type="molecule type" value="Genomic_DNA"/>
</dbReference>
<reference evidence="1 2" key="1">
    <citation type="journal article" date="2009" name="Stand. Genomic Sci.">
        <title>Complete genome sequence of Slackia heliotrinireducens type strain (RHS 1).</title>
        <authorList>
            <person name="Pukall R."/>
            <person name="Lapidus A."/>
            <person name="Nolan M."/>
            <person name="Copeland A."/>
            <person name="Glavina Del Rio T."/>
            <person name="Lucas S."/>
            <person name="Chen F."/>
            <person name="Tice H."/>
            <person name="Cheng J.F."/>
            <person name="Chertkov O."/>
            <person name="Bruce D."/>
            <person name="Goodwin L."/>
            <person name="Kuske C."/>
            <person name="Brettin T."/>
            <person name="Detter J.C."/>
            <person name="Han C."/>
            <person name="Pitluck S."/>
            <person name="Pati A."/>
            <person name="Mavrommatis K."/>
            <person name="Ivanova N."/>
            <person name="Ovchinnikova G."/>
            <person name="Chen A."/>
            <person name="Palaniappan K."/>
            <person name="Schneider S."/>
            <person name="Rohde M."/>
            <person name="Chain P."/>
            <person name="D'haeseleer P."/>
            <person name="Goker M."/>
            <person name="Bristow J."/>
            <person name="Eisen J.A."/>
            <person name="Markowitz V."/>
            <person name="Kyrpides N.C."/>
            <person name="Klenk H.P."/>
            <person name="Hugenholtz P."/>
        </authorList>
    </citation>
    <scope>NUCLEOTIDE SEQUENCE [LARGE SCALE GENOMIC DNA]</scope>
    <source>
        <strain evidence="2">ATCC 29202 / DSM 20476 / NCTC 11029 / RHS 1</strain>
    </source>
</reference>
<sequence>MKNVASVLANLVSELRDITGTIQGCNEFLFVYFTMHSPNSLNIKMTAAIRTQKE</sequence>
<keyword evidence="2" id="KW-1185">Reference proteome</keyword>
<organism evidence="1 2">
    <name type="scientific">Slackia heliotrinireducens (strain ATCC 29202 / DSM 20476 / NCTC 11029 / RHS 1)</name>
    <name type="common">Peptococcus heliotrinreducens</name>
    <dbReference type="NCBI Taxonomy" id="471855"/>
    <lineage>
        <taxon>Bacteria</taxon>
        <taxon>Bacillati</taxon>
        <taxon>Actinomycetota</taxon>
        <taxon>Coriobacteriia</taxon>
        <taxon>Eggerthellales</taxon>
        <taxon>Eggerthellaceae</taxon>
        <taxon>Slackia</taxon>
    </lineage>
</organism>
<evidence type="ECO:0000313" key="2">
    <source>
        <dbReference type="Proteomes" id="UP000002026"/>
    </source>
</evidence>
<dbReference type="AlphaFoldDB" id="C7N5T8"/>
<accession>C7N5T8</accession>
<evidence type="ECO:0000313" key="1">
    <source>
        <dbReference type="EMBL" id="ACV22273.1"/>
    </source>
</evidence>
<dbReference type="HOGENOM" id="CLU_3048058_0_0_11"/>
<dbReference type="Proteomes" id="UP000002026">
    <property type="component" value="Chromosome"/>
</dbReference>
<dbReference type="KEGG" id="shi:Shel_12450"/>
<protein>
    <submittedName>
        <fullName evidence="1">Uncharacterized protein</fullName>
    </submittedName>
</protein>
<proteinExistence type="predicted"/>
<name>C7N5T8_SLAHD</name>
<gene>
    <name evidence="1" type="ordered locus">Shel_12450</name>
</gene>